<protein>
    <submittedName>
        <fullName evidence="6">Gcv operon activator</fullName>
    </submittedName>
</protein>
<dbReference type="PANTHER" id="PTHR30537">
    <property type="entry name" value="HTH-TYPE TRANSCRIPTIONAL REGULATOR"/>
    <property type="match status" value="1"/>
</dbReference>
<feature type="domain" description="HTH lysR-type" evidence="5">
    <location>
        <begin position="5"/>
        <end position="62"/>
    </location>
</feature>
<dbReference type="InterPro" id="IPR000847">
    <property type="entry name" value="LysR_HTH_N"/>
</dbReference>
<evidence type="ECO:0000256" key="4">
    <source>
        <dbReference type="ARBA" id="ARBA00023163"/>
    </source>
</evidence>
<keyword evidence="3" id="KW-0238">DNA-binding</keyword>
<dbReference type="SUPFAM" id="SSF46785">
    <property type="entry name" value="Winged helix' DNA-binding domain"/>
    <property type="match status" value="1"/>
</dbReference>
<dbReference type="EMBL" id="CYUD01000021">
    <property type="protein sequence ID" value="CUK18972.1"/>
    <property type="molecule type" value="Genomic_DNA"/>
</dbReference>
<dbReference type="FunFam" id="1.10.10.10:FF:000001">
    <property type="entry name" value="LysR family transcriptional regulator"/>
    <property type="match status" value="1"/>
</dbReference>
<sequence length="289" mass="32022">MRHNLNLNWLRSFEAAARLLSFTSASHEIGLTQTAVSQHIKALEAQLGTKLFVRRPKSLQLTDVGKAYLPSVREALSTIEMSTSGLFGPREAITITVRASMAFIMWISPRLDGFLQTNPNTSVKLMTSIWKDSSDQHPVDVDIILASKEYAGPNLEPLSVEAIVPIFSATSDVEIKRPRDLLQHPSIHILGFDDHWARYLSAFSLEPTNRGAKLVTDTSTAAIEMVASGLGCAVVIERFAKQAIKTKQNIRIVGEAAALEQSHYLVHRALPATVHPQVEAFNSWLRQQF</sequence>
<proteinExistence type="inferred from homology"/>
<dbReference type="PRINTS" id="PR00039">
    <property type="entry name" value="HTHLYSR"/>
</dbReference>
<evidence type="ECO:0000313" key="7">
    <source>
        <dbReference type="Proteomes" id="UP000051260"/>
    </source>
</evidence>
<dbReference type="STRING" id="1715692.RUE5091_04325"/>
<dbReference type="SUPFAM" id="SSF53850">
    <property type="entry name" value="Periplasmic binding protein-like II"/>
    <property type="match status" value="1"/>
</dbReference>
<dbReference type="RefSeq" id="WP_058283928.1">
    <property type="nucleotide sequence ID" value="NZ_CYUD01000021.1"/>
</dbReference>
<dbReference type="InterPro" id="IPR036388">
    <property type="entry name" value="WH-like_DNA-bd_sf"/>
</dbReference>
<dbReference type="InterPro" id="IPR036390">
    <property type="entry name" value="WH_DNA-bd_sf"/>
</dbReference>
<gene>
    <name evidence="6" type="primary">gcvA_18</name>
    <name evidence="6" type="ORF">RUE5091_04325</name>
</gene>
<keyword evidence="7" id="KW-1185">Reference proteome</keyword>
<accession>A0A0P1IKA6</accession>
<dbReference type="Proteomes" id="UP000051260">
    <property type="component" value="Unassembled WGS sequence"/>
</dbReference>
<dbReference type="AlphaFoldDB" id="A0A0P1IKA6"/>
<keyword evidence="2" id="KW-0805">Transcription regulation</keyword>
<evidence type="ECO:0000256" key="3">
    <source>
        <dbReference type="ARBA" id="ARBA00023125"/>
    </source>
</evidence>
<dbReference type="Pfam" id="PF03466">
    <property type="entry name" value="LysR_substrate"/>
    <property type="match status" value="1"/>
</dbReference>
<organism evidence="6 7">
    <name type="scientific">Ruegeria denitrificans</name>
    <dbReference type="NCBI Taxonomy" id="1715692"/>
    <lineage>
        <taxon>Bacteria</taxon>
        <taxon>Pseudomonadati</taxon>
        <taxon>Pseudomonadota</taxon>
        <taxon>Alphaproteobacteria</taxon>
        <taxon>Rhodobacterales</taxon>
        <taxon>Roseobacteraceae</taxon>
        <taxon>Ruegeria</taxon>
    </lineage>
</organism>
<dbReference type="GO" id="GO:0003700">
    <property type="term" value="F:DNA-binding transcription factor activity"/>
    <property type="evidence" value="ECO:0007669"/>
    <property type="project" value="InterPro"/>
</dbReference>
<evidence type="ECO:0000313" key="6">
    <source>
        <dbReference type="EMBL" id="CUK18972.1"/>
    </source>
</evidence>
<evidence type="ECO:0000256" key="1">
    <source>
        <dbReference type="ARBA" id="ARBA00009437"/>
    </source>
</evidence>
<dbReference type="GO" id="GO:0006351">
    <property type="term" value="P:DNA-templated transcription"/>
    <property type="evidence" value="ECO:0007669"/>
    <property type="project" value="TreeGrafter"/>
</dbReference>
<dbReference type="OrthoDB" id="9813056at2"/>
<dbReference type="Gene3D" id="3.40.190.10">
    <property type="entry name" value="Periplasmic binding protein-like II"/>
    <property type="match status" value="2"/>
</dbReference>
<reference evidence="7" key="1">
    <citation type="submission" date="2015-09" db="EMBL/GenBank/DDBJ databases">
        <authorList>
            <person name="Rodrigo-Torres L."/>
            <person name="Arahal D.R."/>
        </authorList>
    </citation>
    <scope>NUCLEOTIDE SEQUENCE [LARGE SCALE GENOMIC DNA]</scope>
    <source>
        <strain evidence="7">CECT 5091</strain>
    </source>
</reference>
<dbReference type="Pfam" id="PF00126">
    <property type="entry name" value="HTH_1"/>
    <property type="match status" value="1"/>
</dbReference>
<dbReference type="Gene3D" id="1.10.10.10">
    <property type="entry name" value="Winged helix-like DNA-binding domain superfamily/Winged helix DNA-binding domain"/>
    <property type="match status" value="1"/>
</dbReference>
<dbReference type="GO" id="GO:0043565">
    <property type="term" value="F:sequence-specific DNA binding"/>
    <property type="evidence" value="ECO:0007669"/>
    <property type="project" value="TreeGrafter"/>
</dbReference>
<dbReference type="InterPro" id="IPR005119">
    <property type="entry name" value="LysR_subst-bd"/>
</dbReference>
<evidence type="ECO:0000259" key="5">
    <source>
        <dbReference type="PROSITE" id="PS50931"/>
    </source>
</evidence>
<dbReference type="PROSITE" id="PS50931">
    <property type="entry name" value="HTH_LYSR"/>
    <property type="match status" value="1"/>
</dbReference>
<dbReference type="InterPro" id="IPR058163">
    <property type="entry name" value="LysR-type_TF_proteobact-type"/>
</dbReference>
<keyword evidence="4" id="KW-0804">Transcription</keyword>
<evidence type="ECO:0000256" key="2">
    <source>
        <dbReference type="ARBA" id="ARBA00023015"/>
    </source>
</evidence>
<name>A0A0P1IKA6_9RHOB</name>
<dbReference type="PANTHER" id="PTHR30537:SF26">
    <property type="entry name" value="GLYCINE CLEAVAGE SYSTEM TRANSCRIPTIONAL ACTIVATOR"/>
    <property type="match status" value="1"/>
</dbReference>
<comment type="similarity">
    <text evidence="1">Belongs to the LysR transcriptional regulatory family.</text>
</comment>